<dbReference type="Pfam" id="PF00023">
    <property type="entry name" value="Ank"/>
    <property type="match status" value="1"/>
</dbReference>
<name>A0A1Y3EAC9_9BILA</name>
<reference evidence="2 3" key="1">
    <citation type="submission" date="2015-04" db="EMBL/GenBank/DDBJ databases">
        <title>Draft genome of the roundworm Trichinella nativa.</title>
        <authorList>
            <person name="Mitreva M."/>
        </authorList>
    </citation>
    <scope>NUCLEOTIDE SEQUENCE [LARGE SCALE GENOMIC DNA]</scope>
    <source>
        <strain evidence="2 3">ISS45</strain>
    </source>
</reference>
<dbReference type="PROSITE" id="PS50297">
    <property type="entry name" value="ANK_REP_REGION"/>
    <property type="match status" value="1"/>
</dbReference>
<evidence type="ECO:0000313" key="3">
    <source>
        <dbReference type="Proteomes" id="UP000243006"/>
    </source>
</evidence>
<evidence type="ECO:0000313" key="2">
    <source>
        <dbReference type="EMBL" id="OUC40796.1"/>
    </source>
</evidence>
<dbReference type="SUPFAM" id="SSF48403">
    <property type="entry name" value="Ankyrin repeat"/>
    <property type="match status" value="1"/>
</dbReference>
<dbReference type="Proteomes" id="UP000243006">
    <property type="component" value="Unassembled WGS sequence"/>
</dbReference>
<dbReference type="SMART" id="SM00248">
    <property type="entry name" value="ANK"/>
    <property type="match status" value="2"/>
</dbReference>
<accession>A0A1Y3EAC9</accession>
<dbReference type="EMBL" id="LVZM01022383">
    <property type="protein sequence ID" value="OUC40796.1"/>
    <property type="molecule type" value="Genomic_DNA"/>
</dbReference>
<protein>
    <submittedName>
        <fullName evidence="2">Ankyrin repeat protein</fullName>
    </submittedName>
</protein>
<sequence>MPALSQGRVSMTLTTEPSCCVNMEERIEQAFREGDEMFVLKMIARLKTLQVGKAATPSCLRSDLDNVNSLNLSDPSPSTLKSVLDRCLRLAVIYRRNEVVELLLKSDVHPDHKDQCKCSTVCSTDLNPPFTIPVQAECTLPKHRTHSRRSSQLLSIPKNYTCSEYRPLFLAIESGNADMVALLCRYGASVNLKNNKVTNLVV</sequence>
<feature type="repeat" description="ANK" evidence="1">
    <location>
        <begin position="163"/>
        <end position="195"/>
    </location>
</feature>
<dbReference type="PROSITE" id="PS50088">
    <property type="entry name" value="ANK_REPEAT"/>
    <property type="match status" value="1"/>
</dbReference>
<gene>
    <name evidence="2" type="ORF">D917_03791</name>
</gene>
<organism evidence="2 3">
    <name type="scientific">Trichinella nativa</name>
    <dbReference type="NCBI Taxonomy" id="6335"/>
    <lineage>
        <taxon>Eukaryota</taxon>
        <taxon>Metazoa</taxon>
        <taxon>Ecdysozoa</taxon>
        <taxon>Nematoda</taxon>
        <taxon>Enoplea</taxon>
        <taxon>Dorylaimia</taxon>
        <taxon>Trichinellida</taxon>
        <taxon>Trichinellidae</taxon>
        <taxon>Trichinella</taxon>
    </lineage>
</organism>
<dbReference type="InterPro" id="IPR002110">
    <property type="entry name" value="Ankyrin_rpt"/>
</dbReference>
<proteinExistence type="predicted"/>
<dbReference type="Gene3D" id="1.25.40.20">
    <property type="entry name" value="Ankyrin repeat-containing domain"/>
    <property type="match status" value="1"/>
</dbReference>
<dbReference type="AlphaFoldDB" id="A0A1Y3EAC9"/>
<dbReference type="InterPro" id="IPR036770">
    <property type="entry name" value="Ankyrin_rpt-contain_sf"/>
</dbReference>
<evidence type="ECO:0000256" key="1">
    <source>
        <dbReference type="PROSITE-ProRule" id="PRU00023"/>
    </source>
</evidence>
<keyword evidence="1" id="KW-0040">ANK repeat</keyword>
<comment type="caution">
    <text evidence="2">The sequence shown here is derived from an EMBL/GenBank/DDBJ whole genome shotgun (WGS) entry which is preliminary data.</text>
</comment>